<name>A0A554WZF9_9BURK</name>
<accession>A0A554WZF9</accession>
<organism evidence="2 3">
    <name type="scientific">Tepidimonas thermarum</name>
    <dbReference type="NCBI Taxonomy" id="335431"/>
    <lineage>
        <taxon>Bacteria</taxon>
        <taxon>Pseudomonadati</taxon>
        <taxon>Pseudomonadota</taxon>
        <taxon>Betaproteobacteria</taxon>
        <taxon>Burkholderiales</taxon>
        <taxon>Tepidimonas</taxon>
    </lineage>
</organism>
<dbReference type="EMBL" id="VJOL01000033">
    <property type="protein sequence ID" value="TSE28961.1"/>
    <property type="molecule type" value="Genomic_DNA"/>
</dbReference>
<evidence type="ECO:0000313" key="3">
    <source>
        <dbReference type="Proteomes" id="UP000318542"/>
    </source>
</evidence>
<dbReference type="OrthoDB" id="9179270at2"/>
<proteinExistence type="predicted"/>
<dbReference type="AlphaFoldDB" id="A0A554WZF9"/>
<evidence type="ECO:0000313" key="2">
    <source>
        <dbReference type="EMBL" id="TSE28961.1"/>
    </source>
</evidence>
<sequence>MAARAHSSVDPPPAPRAETAATGRRRARRGVPWVLAAAVLAGCAAPPVQPTAPAAAQPAPPQPGGRYDGGTLAWTVSADQRCQLHWQGTIHAGAVAPLRQALDAAQALTCAQRLLVLDGVDGTLGDAVTIGAMVRNRRWDTALAPGSVCRTPCWLVFAAGERRHAPERPAPAQVVFSPVPPDADFGHQTCTRELTRAQQLTLTRYLRAMLPLPTATTLLQKLQAADCRPPDAYGPVPLRLIGLATDPR</sequence>
<reference evidence="2 3" key="1">
    <citation type="submission" date="2019-07" db="EMBL/GenBank/DDBJ databases">
        <title>Tepidimonas thermarum AA-1 draft genome.</title>
        <authorList>
            <person name="Da Costa M.S."/>
            <person name="Froufe H.J.C."/>
            <person name="Egas C."/>
            <person name="Albuquerque L."/>
        </authorList>
    </citation>
    <scope>NUCLEOTIDE SEQUENCE [LARGE SCALE GENOMIC DNA]</scope>
    <source>
        <strain evidence="2 3">AA-1</strain>
    </source>
</reference>
<feature type="region of interest" description="Disordered" evidence="1">
    <location>
        <begin position="49"/>
        <end position="68"/>
    </location>
</feature>
<comment type="caution">
    <text evidence="2">The sequence shown here is derived from an EMBL/GenBank/DDBJ whole genome shotgun (WGS) entry which is preliminary data.</text>
</comment>
<dbReference type="Proteomes" id="UP000318542">
    <property type="component" value="Unassembled WGS sequence"/>
</dbReference>
<protein>
    <submittedName>
        <fullName evidence="2">Uncharacterized protein</fullName>
    </submittedName>
</protein>
<keyword evidence="3" id="KW-1185">Reference proteome</keyword>
<gene>
    <name evidence="2" type="ORF">Tther_01762</name>
</gene>
<dbReference type="RefSeq" id="WP_143903005.1">
    <property type="nucleotide sequence ID" value="NZ_VJOL01000033.1"/>
</dbReference>
<evidence type="ECO:0000256" key="1">
    <source>
        <dbReference type="SAM" id="MobiDB-lite"/>
    </source>
</evidence>
<feature type="region of interest" description="Disordered" evidence="1">
    <location>
        <begin position="1"/>
        <end position="27"/>
    </location>
</feature>